<dbReference type="Proteomes" id="UP001491691">
    <property type="component" value="Unassembled WGS sequence"/>
</dbReference>
<dbReference type="Pfam" id="PF04246">
    <property type="entry name" value="RseC_MucC"/>
    <property type="match status" value="1"/>
</dbReference>
<dbReference type="PANTHER" id="PTHR35867">
    <property type="entry name" value="PROTEIN RSEC"/>
    <property type="match status" value="1"/>
</dbReference>
<dbReference type="PANTHER" id="PTHR35867:SF1">
    <property type="entry name" value="PROTEIN RSEC"/>
    <property type="match status" value="1"/>
</dbReference>
<dbReference type="PIRSF" id="PIRSF004923">
    <property type="entry name" value="RseC"/>
    <property type="match status" value="1"/>
</dbReference>
<organism evidence="2 3">
    <name type="scientific">Peptoniphilus senegalensis</name>
    <dbReference type="NCBI Taxonomy" id="1465757"/>
    <lineage>
        <taxon>Bacteria</taxon>
        <taxon>Bacillati</taxon>
        <taxon>Bacillota</taxon>
        <taxon>Tissierellia</taxon>
        <taxon>Tissierellales</taxon>
        <taxon>Peptoniphilaceae</taxon>
        <taxon>Peptoniphilus</taxon>
    </lineage>
</organism>
<keyword evidence="1" id="KW-0812">Transmembrane</keyword>
<dbReference type="InterPro" id="IPR007359">
    <property type="entry name" value="SigmaE_reg_RseC_MucC"/>
</dbReference>
<gene>
    <name evidence="2" type="ORF">AAA073_00630</name>
</gene>
<evidence type="ECO:0000313" key="3">
    <source>
        <dbReference type="Proteomes" id="UP001491691"/>
    </source>
</evidence>
<keyword evidence="3" id="KW-1185">Reference proteome</keyword>
<reference evidence="2 3" key="1">
    <citation type="submission" date="2024-04" db="EMBL/GenBank/DDBJ databases">
        <title>Human intestinal bacterial collection.</title>
        <authorList>
            <person name="Pauvert C."/>
            <person name="Hitch T.C.A."/>
            <person name="Clavel T."/>
        </authorList>
    </citation>
    <scope>NUCLEOTIDE SEQUENCE [LARGE SCALE GENOMIC DNA]</scope>
    <source>
        <strain evidence="2 3">CLA-SR-H019</strain>
    </source>
</reference>
<sequence length="140" mass="15704">MESIGIVRAKNGNKIFIEFTRESACGESCESCSAKCAESERELFEFSNTISANIGDVVKIKTKDKSVLSYKFLVYGLPLILFMSTITLSYIIMRNTSLGNIDLISLILGVFSLIISYFILKKIDSNFKRTNNSAIFLEKM</sequence>
<dbReference type="EMBL" id="JBBNPP010000001">
    <property type="protein sequence ID" value="MEQ3345934.1"/>
    <property type="molecule type" value="Genomic_DNA"/>
</dbReference>
<feature type="transmembrane region" description="Helical" evidence="1">
    <location>
        <begin position="72"/>
        <end position="92"/>
    </location>
</feature>
<keyword evidence="1" id="KW-1133">Transmembrane helix</keyword>
<feature type="transmembrane region" description="Helical" evidence="1">
    <location>
        <begin position="98"/>
        <end position="120"/>
    </location>
</feature>
<dbReference type="InterPro" id="IPR026268">
    <property type="entry name" value="RseC"/>
</dbReference>
<accession>A0ABV1IYF2</accession>
<evidence type="ECO:0000256" key="1">
    <source>
        <dbReference type="SAM" id="Phobius"/>
    </source>
</evidence>
<proteinExistence type="predicted"/>
<comment type="caution">
    <text evidence="2">The sequence shown here is derived from an EMBL/GenBank/DDBJ whole genome shotgun (WGS) entry which is preliminary data.</text>
</comment>
<evidence type="ECO:0000313" key="2">
    <source>
        <dbReference type="EMBL" id="MEQ3345934.1"/>
    </source>
</evidence>
<dbReference type="RefSeq" id="WP_349187655.1">
    <property type="nucleotide sequence ID" value="NZ_JBBNPP010000001.1"/>
</dbReference>
<protein>
    <submittedName>
        <fullName evidence="2">SoxR reducing system RseC family protein</fullName>
    </submittedName>
</protein>
<keyword evidence="1" id="KW-0472">Membrane</keyword>
<name>A0ABV1IYF2_9FIRM</name>